<proteinExistence type="predicted"/>
<dbReference type="InterPro" id="IPR024079">
    <property type="entry name" value="MetalloPept_cat_dom_sf"/>
</dbReference>
<feature type="domain" description="Peptidase M10 metallopeptidase" evidence="5">
    <location>
        <begin position="108"/>
        <end position="176"/>
    </location>
</feature>
<evidence type="ECO:0000259" key="5">
    <source>
        <dbReference type="Pfam" id="PF00413"/>
    </source>
</evidence>
<dbReference type="Gene3D" id="3.40.390.10">
    <property type="entry name" value="Collagenase (Catalytic Domain)"/>
    <property type="match status" value="1"/>
</dbReference>
<evidence type="ECO:0000313" key="7">
    <source>
        <dbReference type="Proteomes" id="UP000295558"/>
    </source>
</evidence>
<dbReference type="SUPFAM" id="SSF55486">
    <property type="entry name" value="Metalloproteases ('zincins'), catalytic domain"/>
    <property type="match status" value="1"/>
</dbReference>
<dbReference type="PRINTS" id="PR00138">
    <property type="entry name" value="MATRIXIN"/>
</dbReference>
<dbReference type="InterPro" id="IPR021190">
    <property type="entry name" value="Pept_M10A"/>
</dbReference>
<dbReference type="AlphaFoldDB" id="A0A4R6ZK32"/>
<dbReference type="OrthoDB" id="2942003at2"/>
<dbReference type="Pfam" id="PF00413">
    <property type="entry name" value="Peptidase_M10"/>
    <property type="match status" value="1"/>
</dbReference>
<protein>
    <submittedName>
        <fullName evidence="6">Matrixin</fullName>
    </submittedName>
</protein>
<sequence length="180" mass="19476">MKKKYLSLIIGLAMLFILAYPSNAMAYTKLGYYMKIAEAKNFKTFINPSAKAYSAIILNGAKSWNASPYLNTLSTGQNASPHFTVSSSKQDKGSVVASCSTWTYGTTSVVAKNEVTTFKGFVALNVNNKTETIAHEYGHGFGLGHVKAKNAIMLDIGFTGKIKPQADDLNGIKAIYQGIK</sequence>
<keyword evidence="3" id="KW-0378">Hydrolase</keyword>
<evidence type="ECO:0000256" key="3">
    <source>
        <dbReference type="ARBA" id="ARBA00022801"/>
    </source>
</evidence>
<dbReference type="GO" id="GO:0031012">
    <property type="term" value="C:extracellular matrix"/>
    <property type="evidence" value="ECO:0007669"/>
    <property type="project" value="InterPro"/>
</dbReference>
<organism evidence="6 7">
    <name type="scientific">Listeria rocourtiae</name>
    <dbReference type="NCBI Taxonomy" id="647910"/>
    <lineage>
        <taxon>Bacteria</taxon>
        <taxon>Bacillati</taxon>
        <taxon>Bacillota</taxon>
        <taxon>Bacilli</taxon>
        <taxon>Bacillales</taxon>
        <taxon>Listeriaceae</taxon>
        <taxon>Listeria</taxon>
    </lineage>
</organism>
<reference evidence="6 7" key="1">
    <citation type="submission" date="2019-03" db="EMBL/GenBank/DDBJ databases">
        <title>Genomic Encyclopedia of Type Strains, Phase III (KMG-III): the genomes of soil and plant-associated and newly described type strains.</title>
        <authorList>
            <person name="Whitman W."/>
        </authorList>
    </citation>
    <scope>NUCLEOTIDE SEQUENCE [LARGE SCALE GENOMIC DNA]</scope>
    <source>
        <strain evidence="6 7">CECT 7972</strain>
    </source>
</reference>
<keyword evidence="1" id="KW-0645">Protease</keyword>
<comment type="caution">
    <text evidence="6">The sequence shown here is derived from an EMBL/GenBank/DDBJ whole genome shotgun (WGS) entry which is preliminary data.</text>
</comment>
<dbReference type="STRING" id="1265846.PROCOU_00595"/>
<evidence type="ECO:0000256" key="2">
    <source>
        <dbReference type="ARBA" id="ARBA00022723"/>
    </source>
</evidence>
<evidence type="ECO:0000256" key="1">
    <source>
        <dbReference type="ARBA" id="ARBA00022670"/>
    </source>
</evidence>
<dbReference type="InterPro" id="IPR001818">
    <property type="entry name" value="Pept_M10_metallopeptidase"/>
</dbReference>
<dbReference type="GO" id="GO:0004222">
    <property type="term" value="F:metalloendopeptidase activity"/>
    <property type="evidence" value="ECO:0007669"/>
    <property type="project" value="InterPro"/>
</dbReference>
<name>A0A4R6ZK32_9LIST</name>
<keyword evidence="2" id="KW-0479">Metal-binding</keyword>
<dbReference type="GO" id="GO:0008270">
    <property type="term" value="F:zinc ion binding"/>
    <property type="evidence" value="ECO:0007669"/>
    <property type="project" value="InterPro"/>
</dbReference>
<evidence type="ECO:0000313" key="6">
    <source>
        <dbReference type="EMBL" id="TDR52424.1"/>
    </source>
</evidence>
<keyword evidence="7" id="KW-1185">Reference proteome</keyword>
<dbReference type="GO" id="GO:0006508">
    <property type="term" value="P:proteolysis"/>
    <property type="evidence" value="ECO:0007669"/>
    <property type="project" value="UniProtKB-KW"/>
</dbReference>
<dbReference type="RefSeq" id="WP_036068990.1">
    <property type="nucleotide sequence ID" value="NZ_JAARQJ010000001.1"/>
</dbReference>
<keyword evidence="4" id="KW-0862">Zinc</keyword>
<dbReference type="EMBL" id="SNZK01000008">
    <property type="protein sequence ID" value="TDR52424.1"/>
    <property type="molecule type" value="Genomic_DNA"/>
</dbReference>
<dbReference type="Proteomes" id="UP000295558">
    <property type="component" value="Unassembled WGS sequence"/>
</dbReference>
<gene>
    <name evidence="6" type="ORF">DFP96_10898</name>
</gene>
<accession>A0A4R6ZK32</accession>
<evidence type="ECO:0000256" key="4">
    <source>
        <dbReference type="ARBA" id="ARBA00022833"/>
    </source>
</evidence>